<proteinExistence type="predicted"/>
<dbReference type="AlphaFoldDB" id="A0A2S2DNI4"/>
<dbReference type="EMBL" id="CP029343">
    <property type="protein sequence ID" value="AWL06406.1"/>
    <property type="molecule type" value="Genomic_DNA"/>
</dbReference>
<dbReference type="OrthoDB" id="86584at2"/>
<dbReference type="NCBIfam" id="NF038110">
    <property type="entry name" value="Lys_methyl_FliB"/>
    <property type="match status" value="1"/>
</dbReference>
<gene>
    <name evidence="1" type="ORF">DIR46_19520</name>
</gene>
<dbReference type="Proteomes" id="UP000245820">
    <property type="component" value="Chromosome"/>
</dbReference>
<evidence type="ECO:0000313" key="2">
    <source>
        <dbReference type="Proteomes" id="UP000245820"/>
    </source>
</evidence>
<protein>
    <recommendedName>
        <fullName evidence="3">Lysine-N-methylase</fullName>
    </recommendedName>
</protein>
<dbReference type="KEGG" id="mtim:DIR46_19520"/>
<keyword evidence="2" id="KW-1185">Reference proteome</keyword>
<name>A0A2S2DNI4_9BURK</name>
<reference evidence="1 2" key="1">
    <citation type="submission" date="2018-05" db="EMBL/GenBank/DDBJ databases">
        <title>Complete genome sequence of Massilia oculi sp. nov. CCUG 43427T (=DSM 26321T), the type strain of M. oculi, and comparison with genome sequences of other Massilia strains.</title>
        <authorList>
            <person name="Zhu B."/>
        </authorList>
    </citation>
    <scope>NUCLEOTIDE SEQUENCE [LARGE SCALE GENOMIC DNA]</scope>
    <source>
        <strain evidence="1 2">CCUG 43427</strain>
    </source>
</reference>
<accession>A0A2S2DNI4</accession>
<evidence type="ECO:0008006" key="3">
    <source>
        <dbReference type="Google" id="ProtNLM"/>
    </source>
</evidence>
<evidence type="ECO:0000313" key="1">
    <source>
        <dbReference type="EMBL" id="AWL06406.1"/>
    </source>
</evidence>
<sequence length="410" mass="45500">MPILHRTQSISALMPRFVERFRCIGASCEDTCCSGWTVHVDKKTYKAYRKDAGPGLDRMMANMKRLEDGAANGAYAEIRAVGELQQCPALQDGICSVQANLGESYLSDVCHVYPRTNLSMDGMAEQSITLSCPEAARLALLAEDAFEFVEAPVQVRKTAVREVGARFGMAPALVAEARLFCLNLLRTRELALWQRLALLGIFCESLSELCARNAQTDLPVLVQDFMRLVESGELTTTLDMIQPDYGAQAMVFATLWATKGFKADSPREQVLLDQIAARFGADANGQVSAEGLVNAYRRGLARMEAALESTPWLLEHYLLNEVFSQIIPFNGSTPYDSYVQLMARFGLLRLVLAVQCNNDGDVPPVDTLISTVQLHCRRFQHVPSYTKRVNDSLHESGWAELSKLYTLLKT</sequence>
<dbReference type="RefSeq" id="WP_109346724.1">
    <property type="nucleotide sequence ID" value="NZ_CP029343.1"/>
</dbReference>
<organism evidence="1 2">
    <name type="scientific">Massilia oculi</name>
    <dbReference type="NCBI Taxonomy" id="945844"/>
    <lineage>
        <taxon>Bacteria</taxon>
        <taxon>Pseudomonadati</taxon>
        <taxon>Pseudomonadota</taxon>
        <taxon>Betaproteobacteria</taxon>
        <taxon>Burkholderiales</taxon>
        <taxon>Oxalobacteraceae</taxon>
        <taxon>Telluria group</taxon>
        <taxon>Massilia</taxon>
    </lineage>
</organism>